<dbReference type="Gene3D" id="3.40.50.720">
    <property type="entry name" value="NAD(P)-binding Rossmann-like Domain"/>
    <property type="match status" value="1"/>
</dbReference>
<dbReference type="PROSITE" id="PS00061">
    <property type="entry name" value="ADH_SHORT"/>
    <property type="match status" value="1"/>
</dbReference>
<feature type="transmembrane region" description="Helical" evidence="4">
    <location>
        <begin position="302"/>
        <end position="322"/>
    </location>
</feature>
<keyword evidence="4" id="KW-0812">Transmembrane</keyword>
<organism evidence="5 6">
    <name type="scientific">Sphingomonas aerolata</name>
    <dbReference type="NCBI Taxonomy" id="185951"/>
    <lineage>
        <taxon>Bacteria</taxon>
        <taxon>Pseudomonadati</taxon>
        <taxon>Pseudomonadota</taxon>
        <taxon>Alphaproteobacteria</taxon>
        <taxon>Sphingomonadales</taxon>
        <taxon>Sphingomonadaceae</taxon>
        <taxon>Sphingomonas</taxon>
    </lineage>
</organism>
<dbReference type="PRINTS" id="PR00081">
    <property type="entry name" value="GDHRDH"/>
</dbReference>
<dbReference type="Proteomes" id="UP000240996">
    <property type="component" value="Unassembled WGS sequence"/>
</dbReference>
<evidence type="ECO:0000256" key="2">
    <source>
        <dbReference type="ARBA" id="ARBA00023002"/>
    </source>
</evidence>
<dbReference type="EMBL" id="PZZN01000003">
    <property type="protein sequence ID" value="PTM45061.1"/>
    <property type="molecule type" value="Genomic_DNA"/>
</dbReference>
<keyword evidence="2" id="KW-0560">Oxidoreductase</keyword>
<comment type="caution">
    <text evidence="5">The sequence shown here is derived from an EMBL/GenBank/DDBJ whole genome shotgun (WGS) entry which is preliminary data.</text>
</comment>
<evidence type="ECO:0000256" key="4">
    <source>
        <dbReference type="SAM" id="Phobius"/>
    </source>
</evidence>
<feature type="transmembrane region" description="Helical" evidence="4">
    <location>
        <begin position="12"/>
        <end position="38"/>
    </location>
</feature>
<evidence type="ECO:0000256" key="1">
    <source>
        <dbReference type="ARBA" id="ARBA00006484"/>
    </source>
</evidence>
<evidence type="ECO:0000313" key="5">
    <source>
        <dbReference type="EMBL" id="PTM45061.1"/>
    </source>
</evidence>
<keyword evidence="6" id="KW-1185">Reference proteome</keyword>
<name>A0A2T4YNT4_9SPHN</name>
<dbReference type="AlphaFoldDB" id="A0A2T4YNT4"/>
<dbReference type="SUPFAM" id="SSF51735">
    <property type="entry name" value="NAD(P)-binding Rossmann-fold domains"/>
    <property type="match status" value="1"/>
</dbReference>
<reference evidence="5 6" key="1">
    <citation type="submission" date="2018-04" db="EMBL/GenBank/DDBJ databases">
        <title>Genomic Encyclopedia of Type Strains, Phase III (KMG-III): the genomes of soil and plant-associated and newly described type strains.</title>
        <authorList>
            <person name="Whitman W."/>
        </authorList>
    </citation>
    <scope>NUCLEOTIDE SEQUENCE [LARGE SCALE GENOMIC DNA]</scope>
    <source>
        <strain evidence="5 6">NW12</strain>
    </source>
</reference>
<dbReference type="RefSeq" id="WP_107934011.1">
    <property type="nucleotide sequence ID" value="NZ_PZZN01000003.1"/>
</dbReference>
<feature type="region of interest" description="Disordered" evidence="3">
    <location>
        <begin position="275"/>
        <end position="297"/>
    </location>
</feature>
<comment type="similarity">
    <text evidence="1">Belongs to the short-chain dehydrogenases/reductases (SDR) family.</text>
</comment>
<dbReference type="InterPro" id="IPR036291">
    <property type="entry name" value="NAD(P)-bd_dom_sf"/>
</dbReference>
<dbReference type="GO" id="GO:0016020">
    <property type="term" value="C:membrane"/>
    <property type="evidence" value="ECO:0007669"/>
    <property type="project" value="TreeGrafter"/>
</dbReference>
<gene>
    <name evidence="5" type="ORF">C8J24_3278</name>
</gene>
<evidence type="ECO:0000313" key="6">
    <source>
        <dbReference type="Proteomes" id="UP000240996"/>
    </source>
</evidence>
<sequence>MSANHPLAGHRVVITGASSGIGAATAVAFAAAGARVVLGARGREGLDDVASRCAAVGGIAIVRSVDCTDAAAVAAFAAEARDLLGGIDLWFSCEGVGVLGRYEDVPIADHARVVDVNLVAHMNDVHAVLPIFLAQDRGTWVNMISAGGFVATPYAAAYSASKFGLRGFSAALRGEVSKRPHIHICDVCPTFVDTPGVDHAGNYTGARLSLPPGSLAPETVAKAVVGLATRPRNLTAVGAPAIAFKLGEFAAPNLLAAILSGFLDTWSARAPDGDDSDGVLFEPGVPAGPDGGRRDPHRGRKVAAATSGIAVLGLAGIGIWLGRRR</sequence>
<dbReference type="InterPro" id="IPR020904">
    <property type="entry name" value="Sc_DH/Rdtase_CS"/>
</dbReference>
<dbReference type="Pfam" id="PF00106">
    <property type="entry name" value="adh_short"/>
    <property type="match status" value="1"/>
</dbReference>
<keyword evidence="4" id="KW-1133">Transmembrane helix</keyword>
<dbReference type="PANTHER" id="PTHR44196">
    <property type="entry name" value="DEHYDROGENASE/REDUCTASE SDR FAMILY MEMBER 7B"/>
    <property type="match status" value="1"/>
</dbReference>
<dbReference type="GO" id="GO:0016491">
    <property type="term" value="F:oxidoreductase activity"/>
    <property type="evidence" value="ECO:0007669"/>
    <property type="project" value="UniProtKB-KW"/>
</dbReference>
<evidence type="ECO:0000256" key="3">
    <source>
        <dbReference type="SAM" id="MobiDB-lite"/>
    </source>
</evidence>
<dbReference type="PANTHER" id="PTHR44196:SF1">
    <property type="entry name" value="DEHYDROGENASE_REDUCTASE SDR FAMILY MEMBER 7B"/>
    <property type="match status" value="1"/>
</dbReference>
<protein>
    <submittedName>
        <fullName evidence="5">Short-subunit dehydrogenase</fullName>
    </submittedName>
</protein>
<dbReference type="NCBIfam" id="NF004792">
    <property type="entry name" value="PRK06139.1"/>
    <property type="match status" value="1"/>
</dbReference>
<keyword evidence="4" id="KW-0472">Membrane</keyword>
<accession>A0A2T4YNT4</accession>
<proteinExistence type="inferred from homology"/>
<dbReference type="InterPro" id="IPR002347">
    <property type="entry name" value="SDR_fam"/>
</dbReference>